<evidence type="ECO:0000256" key="1">
    <source>
        <dbReference type="ARBA" id="ARBA00023125"/>
    </source>
</evidence>
<evidence type="ECO:0000313" key="3">
    <source>
        <dbReference type="EMBL" id="TDP49401.1"/>
    </source>
</evidence>
<dbReference type="PROSITE" id="PS50943">
    <property type="entry name" value="HTH_CROC1"/>
    <property type="match status" value="1"/>
</dbReference>
<dbReference type="OrthoDB" id="9812495at2"/>
<evidence type="ECO:0000259" key="2">
    <source>
        <dbReference type="PROSITE" id="PS50943"/>
    </source>
</evidence>
<feature type="domain" description="HTH cro/C1-type" evidence="2">
    <location>
        <begin position="10"/>
        <end position="64"/>
    </location>
</feature>
<dbReference type="EMBL" id="SNXO01000048">
    <property type="protein sequence ID" value="TDP49401.1"/>
    <property type="molecule type" value="Genomic_DNA"/>
</dbReference>
<dbReference type="GO" id="GO:0003677">
    <property type="term" value="F:DNA binding"/>
    <property type="evidence" value="ECO:0007669"/>
    <property type="project" value="UniProtKB-KW"/>
</dbReference>
<reference evidence="3 4" key="1">
    <citation type="submission" date="2019-03" db="EMBL/GenBank/DDBJ databases">
        <title>Genomic Encyclopedia of Type Strains, Phase IV (KMG-IV): sequencing the most valuable type-strain genomes for metagenomic binning, comparative biology and taxonomic classification.</title>
        <authorList>
            <person name="Goeker M."/>
        </authorList>
    </citation>
    <scope>NUCLEOTIDE SEQUENCE [LARGE SCALE GENOMIC DNA]</scope>
    <source>
        <strain evidence="3 4">DSM 28287</strain>
    </source>
</reference>
<dbReference type="CDD" id="cd00093">
    <property type="entry name" value="HTH_XRE"/>
    <property type="match status" value="1"/>
</dbReference>
<keyword evidence="4" id="KW-1185">Reference proteome</keyword>
<evidence type="ECO:0000313" key="4">
    <source>
        <dbReference type="Proteomes" id="UP000295500"/>
    </source>
</evidence>
<gene>
    <name evidence="3" type="ORF">EV211_14810</name>
</gene>
<dbReference type="Gene3D" id="1.10.260.40">
    <property type="entry name" value="lambda repressor-like DNA-binding domains"/>
    <property type="match status" value="1"/>
</dbReference>
<dbReference type="PANTHER" id="PTHR46558">
    <property type="entry name" value="TRACRIPTIONAL REGULATORY PROTEIN-RELATED-RELATED"/>
    <property type="match status" value="1"/>
</dbReference>
<protein>
    <submittedName>
        <fullName evidence="3">Helix-turn-helix protein</fullName>
    </submittedName>
</protein>
<dbReference type="RefSeq" id="WP_133529221.1">
    <property type="nucleotide sequence ID" value="NZ_CALCQM010000027.1"/>
</dbReference>
<organism evidence="3 4">
    <name type="scientific">Aminicella lysinilytica</name>
    <dbReference type="NCBI Taxonomy" id="433323"/>
    <lineage>
        <taxon>Bacteria</taxon>
        <taxon>Bacillati</taxon>
        <taxon>Bacillota</taxon>
        <taxon>Clostridia</taxon>
        <taxon>Peptostreptococcales</taxon>
        <taxon>Anaerovoracaceae</taxon>
        <taxon>Aminicella</taxon>
    </lineage>
</organism>
<keyword evidence="1" id="KW-0238">DNA-binding</keyword>
<comment type="caution">
    <text evidence="3">The sequence shown here is derived from an EMBL/GenBank/DDBJ whole genome shotgun (WGS) entry which is preliminary data.</text>
</comment>
<dbReference type="PANTHER" id="PTHR46558:SF11">
    <property type="entry name" value="HTH-TYPE TRANSCRIPTIONAL REGULATOR XRE"/>
    <property type="match status" value="1"/>
</dbReference>
<name>A0A4R6PX27_9FIRM</name>
<dbReference type="Proteomes" id="UP000295500">
    <property type="component" value="Unassembled WGS sequence"/>
</dbReference>
<dbReference type="InterPro" id="IPR001387">
    <property type="entry name" value="Cro/C1-type_HTH"/>
</dbReference>
<sequence>MDEINIGKIISRERKARKITQEDLAEFAGVSKASVSKWENGMSYPDVTLLPELAAFFNISIDELMNYSPQMTTADIRKLYREISDEFSSDEFDAVFGHIEKIAKKYYSCFPLLMQLAILLLNHCNLAGTPDKMQQAIDYMANLCRRIIDESGDARLCRQAESILAMTYMMQNRFADVVDLLCDEGFDPLDKDSRASLLAKAYTALGKTDKARMVLQSDIYTSMILLLSDVDMLIAMPGEDAEKVDEYIRWGDGLIETFDIKSLNFNSALIHLLSSAAILAGRGDTDGALQRLTEYTDICCKVKWPISLHGNKYFDTLDESIKTLDLSGDAPRSEKLVRDSMADSVIMNPAFGALKGTKGYEDIVARLSSLKEE</sequence>
<dbReference type="InterPro" id="IPR010982">
    <property type="entry name" value="Lambda_DNA-bd_dom_sf"/>
</dbReference>
<dbReference type="AlphaFoldDB" id="A0A4R6PX27"/>
<dbReference type="SUPFAM" id="SSF47413">
    <property type="entry name" value="lambda repressor-like DNA-binding domains"/>
    <property type="match status" value="1"/>
</dbReference>
<dbReference type="Pfam" id="PF01381">
    <property type="entry name" value="HTH_3"/>
    <property type="match status" value="1"/>
</dbReference>
<proteinExistence type="predicted"/>
<dbReference type="SMART" id="SM00530">
    <property type="entry name" value="HTH_XRE"/>
    <property type="match status" value="1"/>
</dbReference>
<accession>A0A4R6PX27</accession>